<dbReference type="PANTHER" id="PTHR43099">
    <property type="entry name" value="UPF0053 PROTEIN YRKA"/>
    <property type="match status" value="1"/>
</dbReference>
<feature type="domain" description="CBS" evidence="12">
    <location>
        <begin position="221"/>
        <end position="280"/>
    </location>
</feature>
<dbReference type="EMBL" id="CP114014">
    <property type="protein sequence ID" value="XAY06478.1"/>
    <property type="molecule type" value="Genomic_DNA"/>
</dbReference>
<evidence type="ECO:0000256" key="3">
    <source>
        <dbReference type="ARBA" id="ARBA00022475"/>
    </source>
</evidence>
<dbReference type="PANTHER" id="PTHR43099:SF6">
    <property type="entry name" value="UPF0053 PROTEIN RV1842C"/>
    <property type="match status" value="1"/>
</dbReference>
<dbReference type="InterPro" id="IPR046342">
    <property type="entry name" value="CBS_dom_sf"/>
</dbReference>
<dbReference type="SUPFAM" id="SSF56176">
    <property type="entry name" value="FAD-binding/transporter-associated domain-like"/>
    <property type="match status" value="1"/>
</dbReference>
<feature type="domain" description="CNNM transmembrane" evidence="13">
    <location>
        <begin position="1"/>
        <end position="202"/>
    </location>
</feature>
<evidence type="ECO:0000256" key="5">
    <source>
        <dbReference type="ARBA" id="ARBA00022737"/>
    </source>
</evidence>
<dbReference type="AlphaFoldDB" id="A0AAU7AXU7"/>
<dbReference type="PROSITE" id="PS51371">
    <property type="entry name" value="CBS"/>
    <property type="match status" value="2"/>
</dbReference>
<dbReference type="InterPro" id="IPR005170">
    <property type="entry name" value="Transptr-assoc_dom"/>
</dbReference>
<dbReference type="CDD" id="cd04590">
    <property type="entry name" value="CBS_pair_CorC_HlyC_assoc"/>
    <property type="match status" value="1"/>
</dbReference>
<dbReference type="RefSeq" id="WP_354697710.1">
    <property type="nucleotide sequence ID" value="NZ_CP114014.1"/>
</dbReference>
<proteinExistence type="inferred from homology"/>
<evidence type="ECO:0000256" key="7">
    <source>
        <dbReference type="ARBA" id="ARBA00023122"/>
    </source>
</evidence>
<dbReference type="GO" id="GO:0050660">
    <property type="term" value="F:flavin adenine dinucleotide binding"/>
    <property type="evidence" value="ECO:0007669"/>
    <property type="project" value="InterPro"/>
</dbReference>
<evidence type="ECO:0000256" key="9">
    <source>
        <dbReference type="PROSITE-ProRule" id="PRU00703"/>
    </source>
</evidence>
<dbReference type="Pfam" id="PF00571">
    <property type="entry name" value="CBS"/>
    <property type="match status" value="2"/>
</dbReference>
<feature type="domain" description="CBS" evidence="12">
    <location>
        <begin position="285"/>
        <end position="342"/>
    </location>
</feature>
<evidence type="ECO:0000259" key="12">
    <source>
        <dbReference type="PROSITE" id="PS51371"/>
    </source>
</evidence>
<comment type="similarity">
    <text evidence="2">Belongs to the UPF0053 family.</text>
</comment>
<keyword evidence="7 9" id="KW-0129">CBS domain</keyword>
<evidence type="ECO:0000256" key="10">
    <source>
        <dbReference type="PROSITE-ProRule" id="PRU01193"/>
    </source>
</evidence>
<dbReference type="InterPro" id="IPR036318">
    <property type="entry name" value="FAD-bd_PCMH-like_sf"/>
</dbReference>
<protein>
    <recommendedName>
        <fullName evidence="15">HlyC/CorC family transporter</fullName>
    </recommendedName>
</protein>
<keyword evidence="6 10" id="KW-1133">Transmembrane helix</keyword>
<reference evidence="14" key="1">
    <citation type="submission" date="2022-12" db="EMBL/GenBank/DDBJ databases">
        <title>Paraconexibacter alkalitolerans sp. nov. and Baekduia alba sp. nov., isolated from soil and emended description of the genera Paraconexibacter (Chun et al., 2020) and Baekduia (An et al., 2020).</title>
        <authorList>
            <person name="Vieira S."/>
            <person name="Huber K.J."/>
            <person name="Geppert A."/>
            <person name="Wolf J."/>
            <person name="Neumann-Schaal M."/>
            <person name="Muesken M."/>
            <person name="Overmann J."/>
        </authorList>
    </citation>
    <scope>NUCLEOTIDE SEQUENCE</scope>
    <source>
        <strain evidence="14">AEG42_29</strain>
    </source>
</reference>
<evidence type="ECO:0000256" key="11">
    <source>
        <dbReference type="SAM" id="SignalP"/>
    </source>
</evidence>
<feature type="chain" id="PRO_5043447882" description="HlyC/CorC family transporter" evidence="11">
    <location>
        <begin position="23"/>
        <end position="446"/>
    </location>
</feature>
<keyword evidence="3" id="KW-1003">Cell membrane</keyword>
<evidence type="ECO:0000259" key="13">
    <source>
        <dbReference type="PROSITE" id="PS51846"/>
    </source>
</evidence>
<evidence type="ECO:0000256" key="6">
    <source>
        <dbReference type="ARBA" id="ARBA00022989"/>
    </source>
</evidence>
<sequence length="446" mass="47283">MTAALLLLIALALVAACGAFVAAEFALLTVDRNDAEAAAKDGDERAAGVLQALRTLSTQLSAAQVGITVTNLLIGFLAQPAIAELVDGPLGSAGLPEDAVDGVALAIALVLATGVTMVFGELVPKNLAIARPLQTARAVQGFQRGFATVNGPLIRGLNGCANRILRSFGVEPQEELASARSAEELTSVARRSAAHGTLDHDTAVLLERSLVFGGRHAVDVMTPRERAEVLDIGATVHDLFARARETGRSRYPVVDPDDGIAGVVLLKDAVRVAHGARRDVAVTEVMREPVLVPTSIDLDSLLVQLRAGDEQLAIVINEFGGFDGLVTLEDLVEEIVGDVRDEHDDDQPDAGGQAPDGSWLLSGLLRPDEVRDLTLLELPEHEDYDTLAGLVTARLGRLPERGDRVRVEVASVDGPLDVDLHVEALDGLRVDRIRLSPRRPDPVDTP</sequence>
<evidence type="ECO:0008006" key="15">
    <source>
        <dbReference type="Google" id="ProtNLM"/>
    </source>
</evidence>
<dbReference type="InterPro" id="IPR002550">
    <property type="entry name" value="CNNM"/>
</dbReference>
<dbReference type="SUPFAM" id="SSF54631">
    <property type="entry name" value="CBS-domain pair"/>
    <property type="match status" value="1"/>
</dbReference>
<evidence type="ECO:0000256" key="2">
    <source>
        <dbReference type="ARBA" id="ARBA00006337"/>
    </source>
</evidence>
<dbReference type="KEGG" id="parq:DSM112329_03349"/>
<dbReference type="InterPro" id="IPR000644">
    <property type="entry name" value="CBS_dom"/>
</dbReference>
<name>A0AAU7AXU7_9ACTN</name>
<dbReference type="Gene3D" id="3.10.580.10">
    <property type="entry name" value="CBS-domain"/>
    <property type="match status" value="1"/>
</dbReference>
<keyword evidence="8 10" id="KW-0472">Membrane</keyword>
<comment type="subcellular location">
    <subcellularLocation>
        <location evidence="1">Cell membrane</location>
        <topology evidence="1">Multi-pass membrane protein</topology>
    </subcellularLocation>
</comment>
<dbReference type="PROSITE" id="PS51846">
    <property type="entry name" value="CNNM"/>
    <property type="match status" value="1"/>
</dbReference>
<evidence type="ECO:0000256" key="4">
    <source>
        <dbReference type="ARBA" id="ARBA00022692"/>
    </source>
</evidence>
<dbReference type="Pfam" id="PF03471">
    <property type="entry name" value="CorC_HlyC"/>
    <property type="match status" value="1"/>
</dbReference>
<evidence type="ECO:0000256" key="8">
    <source>
        <dbReference type="ARBA" id="ARBA00023136"/>
    </source>
</evidence>
<evidence type="ECO:0000313" key="14">
    <source>
        <dbReference type="EMBL" id="XAY06478.1"/>
    </source>
</evidence>
<keyword evidence="11" id="KW-0732">Signal</keyword>
<dbReference type="InterPro" id="IPR044751">
    <property type="entry name" value="Ion_transp-like_CBS"/>
</dbReference>
<feature type="signal peptide" evidence="11">
    <location>
        <begin position="1"/>
        <end position="22"/>
    </location>
</feature>
<gene>
    <name evidence="14" type="ORF">DSM112329_03349</name>
</gene>
<evidence type="ECO:0000256" key="1">
    <source>
        <dbReference type="ARBA" id="ARBA00004651"/>
    </source>
</evidence>
<dbReference type="InterPro" id="IPR051676">
    <property type="entry name" value="UPF0053_domain"/>
</dbReference>
<organism evidence="14">
    <name type="scientific">Paraconexibacter sp. AEG42_29</name>
    <dbReference type="NCBI Taxonomy" id="2997339"/>
    <lineage>
        <taxon>Bacteria</taxon>
        <taxon>Bacillati</taxon>
        <taxon>Actinomycetota</taxon>
        <taxon>Thermoleophilia</taxon>
        <taxon>Solirubrobacterales</taxon>
        <taxon>Paraconexibacteraceae</taxon>
        <taxon>Paraconexibacter</taxon>
    </lineage>
</organism>
<dbReference type="GO" id="GO:0005886">
    <property type="term" value="C:plasma membrane"/>
    <property type="evidence" value="ECO:0007669"/>
    <property type="project" value="UniProtKB-SubCell"/>
</dbReference>
<dbReference type="Gene3D" id="3.30.465.10">
    <property type="match status" value="1"/>
</dbReference>
<accession>A0AAU7AXU7</accession>
<dbReference type="InterPro" id="IPR016169">
    <property type="entry name" value="FAD-bd_PCMH_sub2"/>
</dbReference>
<keyword evidence="5" id="KW-0677">Repeat</keyword>
<dbReference type="SMART" id="SM01091">
    <property type="entry name" value="CorC_HlyC"/>
    <property type="match status" value="1"/>
</dbReference>
<keyword evidence="4 10" id="KW-0812">Transmembrane</keyword>
<dbReference type="Pfam" id="PF01595">
    <property type="entry name" value="CNNM"/>
    <property type="match status" value="1"/>
</dbReference>